<evidence type="ECO:0000256" key="1">
    <source>
        <dbReference type="SAM" id="MobiDB-lite"/>
    </source>
</evidence>
<organism evidence="2 3">
    <name type="scientific">Candidatus Roizmanbacteria bacterium CG11_big_fil_rev_8_21_14_0_20_36_8</name>
    <dbReference type="NCBI Taxonomy" id="1974856"/>
    <lineage>
        <taxon>Bacteria</taxon>
        <taxon>Candidatus Roizmaniibacteriota</taxon>
    </lineage>
</organism>
<evidence type="ECO:0000313" key="3">
    <source>
        <dbReference type="Proteomes" id="UP000231056"/>
    </source>
</evidence>
<sequence length="64" mass="7124">MKVSELGNSTRLDANSNPGPDGEWEYSYTIIHQESDIPVIVGLESITYKGIRVHLHPFILSAVK</sequence>
<feature type="compositionally biased region" description="Polar residues" evidence="1">
    <location>
        <begin position="1"/>
        <end position="18"/>
    </location>
</feature>
<name>A0A2M6ITQ4_9BACT</name>
<evidence type="ECO:0000313" key="2">
    <source>
        <dbReference type="EMBL" id="PIQ73155.1"/>
    </source>
</evidence>
<reference evidence="2 3" key="1">
    <citation type="submission" date="2017-09" db="EMBL/GenBank/DDBJ databases">
        <title>Depth-based differentiation of microbial function through sediment-hosted aquifers and enrichment of novel symbionts in the deep terrestrial subsurface.</title>
        <authorList>
            <person name="Probst A.J."/>
            <person name="Ladd B."/>
            <person name="Jarett J.K."/>
            <person name="Geller-Mcgrath D.E."/>
            <person name="Sieber C.M."/>
            <person name="Emerson J.B."/>
            <person name="Anantharaman K."/>
            <person name="Thomas B.C."/>
            <person name="Malmstrom R."/>
            <person name="Stieglmeier M."/>
            <person name="Klingl A."/>
            <person name="Woyke T."/>
            <person name="Ryan C.M."/>
            <person name="Banfield J.F."/>
        </authorList>
    </citation>
    <scope>NUCLEOTIDE SEQUENCE [LARGE SCALE GENOMIC DNA]</scope>
    <source>
        <strain evidence="2">CG11_big_fil_rev_8_21_14_0_20_36_8</strain>
    </source>
</reference>
<feature type="region of interest" description="Disordered" evidence="1">
    <location>
        <begin position="1"/>
        <end position="21"/>
    </location>
</feature>
<proteinExistence type="predicted"/>
<dbReference type="Proteomes" id="UP000231056">
    <property type="component" value="Unassembled WGS sequence"/>
</dbReference>
<accession>A0A2M6ITQ4</accession>
<dbReference type="EMBL" id="PCVM01000096">
    <property type="protein sequence ID" value="PIQ73155.1"/>
    <property type="molecule type" value="Genomic_DNA"/>
</dbReference>
<comment type="caution">
    <text evidence="2">The sequence shown here is derived from an EMBL/GenBank/DDBJ whole genome shotgun (WGS) entry which is preliminary data.</text>
</comment>
<gene>
    <name evidence="2" type="ORF">COV58_04040</name>
</gene>
<dbReference type="AlphaFoldDB" id="A0A2M6ITQ4"/>
<protein>
    <submittedName>
        <fullName evidence="2">Uncharacterized protein</fullName>
    </submittedName>
</protein>